<dbReference type="PANTHER" id="PTHR30349">
    <property type="entry name" value="PHAGE INTEGRASE-RELATED"/>
    <property type="match status" value="1"/>
</dbReference>
<organism evidence="4">
    <name type="scientific">marine sediment metagenome</name>
    <dbReference type="NCBI Taxonomy" id="412755"/>
    <lineage>
        <taxon>unclassified sequences</taxon>
        <taxon>metagenomes</taxon>
        <taxon>ecological metagenomes</taxon>
    </lineage>
</organism>
<proteinExistence type="predicted"/>
<keyword evidence="1" id="KW-0238">DNA-binding</keyword>
<evidence type="ECO:0000256" key="2">
    <source>
        <dbReference type="ARBA" id="ARBA00023172"/>
    </source>
</evidence>
<reference evidence="4" key="1">
    <citation type="journal article" date="2014" name="Front. Microbiol.">
        <title>High frequency of phylogenetically diverse reductive dehalogenase-homologous genes in deep subseafloor sedimentary metagenomes.</title>
        <authorList>
            <person name="Kawai M."/>
            <person name="Futagami T."/>
            <person name="Toyoda A."/>
            <person name="Takaki Y."/>
            <person name="Nishi S."/>
            <person name="Hori S."/>
            <person name="Arai W."/>
            <person name="Tsubouchi T."/>
            <person name="Morono Y."/>
            <person name="Uchiyama I."/>
            <person name="Ito T."/>
            <person name="Fujiyama A."/>
            <person name="Inagaki F."/>
            <person name="Takami H."/>
        </authorList>
    </citation>
    <scope>NUCLEOTIDE SEQUENCE</scope>
    <source>
        <strain evidence="4">Expedition CK06-06</strain>
    </source>
</reference>
<dbReference type="InterPro" id="IPR010998">
    <property type="entry name" value="Integrase_recombinase_N"/>
</dbReference>
<gene>
    <name evidence="4" type="ORF">S12H4_07419</name>
</gene>
<comment type="caution">
    <text evidence="4">The sequence shown here is derived from an EMBL/GenBank/DDBJ whole genome shotgun (WGS) entry which is preliminary data.</text>
</comment>
<dbReference type="PANTHER" id="PTHR30349:SF81">
    <property type="entry name" value="TYROSINE RECOMBINASE XERC"/>
    <property type="match status" value="1"/>
</dbReference>
<dbReference type="Gene3D" id="1.10.443.10">
    <property type="entry name" value="Intergrase catalytic core"/>
    <property type="match status" value="1"/>
</dbReference>
<dbReference type="GO" id="GO:0015074">
    <property type="term" value="P:DNA integration"/>
    <property type="evidence" value="ECO:0007669"/>
    <property type="project" value="InterPro"/>
</dbReference>
<dbReference type="PROSITE" id="PS51898">
    <property type="entry name" value="TYR_RECOMBINASE"/>
    <property type="match status" value="1"/>
</dbReference>
<dbReference type="GO" id="GO:0006310">
    <property type="term" value="P:DNA recombination"/>
    <property type="evidence" value="ECO:0007669"/>
    <property type="project" value="UniProtKB-KW"/>
</dbReference>
<evidence type="ECO:0000256" key="1">
    <source>
        <dbReference type="ARBA" id="ARBA00023125"/>
    </source>
</evidence>
<protein>
    <recommendedName>
        <fullName evidence="3">Tyr recombinase domain-containing protein</fullName>
    </recommendedName>
</protein>
<evidence type="ECO:0000313" key="4">
    <source>
        <dbReference type="EMBL" id="GAI59702.1"/>
    </source>
</evidence>
<keyword evidence="2" id="KW-0233">DNA recombination</keyword>
<dbReference type="GO" id="GO:0003677">
    <property type="term" value="F:DNA binding"/>
    <property type="evidence" value="ECO:0007669"/>
    <property type="project" value="UniProtKB-KW"/>
</dbReference>
<sequence>MKNQNLAVIEHKKRQSSIAELNLMLSIQDSYTSDVKDYEKFLAKNTLRHSPEAIEAYLKDMADRGIPANTYNKRLSMLKKRCRQILEENGLDEDYRRKMEAFLSRMKPAKIASKKIDETKILTEKEFEKLLAYSELPEQIRLITRFLWKTGTRISESLDIRLRDIKIVDNRVHIRLMGKGRKERTVRVGKDFYEELTGYFQGKEFLFEKAPGRKFRREYVSMRLLLDARKVLGRGIGSHTLRHSFGTWTYKKSRKIQALADYMGHSSSSITLDMYVHESLDDDDLELDK</sequence>
<dbReference type="Pfam" id="PF00589">
    <property type="entry name" value="Phage_integrase"/>
    <property type="match status" value="1"/>
</dbReference>
<dbReference type="Gene3D" id="1.10.150.130">
    <property type="match status" value="1"/>
</dbReference>
<dbReference type="InterPro" id="IPR050090">
    <property type="entry name" value="Tyrosine_recombinase_XerCD"/>
</dbReference>
<dbReference type="AlphaFoldDB" id="X1PTY4"/>
<dbReference type="SUPFAM" id="SSF56349">
    <property type="entry name" value="DNA breaking-rejoining enzymes"/>
    <property type="match status" value="1"/>
</dbReference>
<name>X1PTY4_9ZZZZ</name>
<dbReference type="InterPro" id="IPR002104">
    <property type="entry name" value="Integrase_catalytic"/>
</dbReference>
<accession>X1PTY4</accession>
<dbReference type="EMBL" id="BARW01002735">
    <property type="protein sequence ID" value="GAI59702.1"/>
    <property type="molecule type" value="Genomic_DNA"/>
</dbReference>
<dbReference type="InterPro" id="IPR013762">
    <property type="entry name" value="Integrase-like_cat_sf"/>
</dbReference>
<dbReference type="InterPro" id="IPR011010">
    <property type="entry name" value="DNA_brk_join_enz"/>
</dbReference>
<feature type="domain" description="Tyr recombinase" evidence="3">
    <location>
        <begin position="117"/>
        <end position="288"/>
    </location>
</feature>
<evidence type="ECO:0000259" key="3">
    <source>
        <dbReference type="PROSITE" id="PS51898"/>
    </source>
</evidence>